<evidence type="ECO:0000313" key="2">
    <source>
        <dbReference type="Proteomes" id="UP001500984"/>
    </source>
</evidence>
<evidence type="ECO:0000313" key="1">
    <source>
        <dbReference type="EMBL" id="GAA2094350.1"/>
    </source>
</evidence>
<accession>A0ABN2WKA8</accession>
<protein>
    <submittedName>
        <fullName evidence="1">Uncharacterized protein</fullName>
    </submittedName>
</protein>
<organism evidence="1 2">
    <name type="scientific">Brevibacterium salitolerans</name>
    <dbReference type="NCBI Taxonomy" id="1403566"/>
    <lineage>
        <taxon>Bacteria</taxon>
        <taxon>Bacillati</taxon>
        <taxon>Actinomycetota</taxon>
        <taxon>Actinomycetes</taxon>
        <taxon>Micrococcales</taxon>
        <taxon>Brevibacteriaceae</taxon>
        <taxon>Brevibacterium</taxon>
    </lineage>
</organism>
<comment type="caution">
    <text evidence="1">The sequence shown here is derived from an EMBL/GenBank/DDBJ whole genome shotgun (WGS) entry which is preliminary data.</text>
</comment>
<dbReference type="RefSeq" id="WP_291795566.1">
    <property type="nucleotide sequence ID" value="NZ_BAAAPZ010000004.1"/>
</dbReference>
<name>A0ABN2WKA8_9MICO</name>
<reference evidence="1 2" key="1">
    <citation type="journal article" date="2019" name="Int. J. Syst. Evol. Microbiol.">
        <title>The Global Catalogue of Microorganisms (GCM) 10K type strain sequencing project: providing services to taxonomists for standard genome sequencing and annotation.</title>
        <authorList>
            <consortium name="The Broad Institute Genomics Platform"/>
            <consortium name="The Broad Institute Genome Sequencing Center for Infectious Disease"/>
            <person name="Wu L."/>
            <person name="Ma J."/>
        </authorList>
    </citation>
    <scope>NUCLEOTIDE SEQUENCE [LARGE SCALE GENOMIC DNA]</scope>
    <source>
        <strain evidence="1 2">JCM 15900</strain>
    </source>
</reference>
<dbReference type="EMBL" id="BAAAPZ010000004">
    <property type="protein sequence ID" value="GAA2094350.1"/>
    <property type="molecule type" value="Genomic_DNA"/>
</dbReference>
<keyword evidence="2" id="KW-1185">Reference proteome</keyword>
<dbReference type="Proteomes" id="UP001500984">
    <property type="component" value="Unassembled WGS sequence"/>
</dbReference>
<gene>
    <name evidence="1" type="ORF">GCM10009823_13310</name>
</gene>
<sequence length="55" mass="6032">MPVNLPRHERLPRMLASAAAMRPLLQLRHPGTNGWISSWGTNAHGEIAGCPPRAH</sequence>
<proteinExistence type="predicted"/>